<evidence type="ECO:0000313" key="1">
    <source>
        <dbReference type="EMBL" id="TCJ15325.1"/>
    </source>
</evidence>
<proteinExistence type="predicted"/>
<sequence length="84" mass="9594">MKPTNIESLKEILLRLKIRPDFYSLHGGLPNEAYCVDSSGDSWYVYYSERGQKTGLTKFESESKACTYFLNLITSDSIVMSNLE</sequence>
<organism evidence="2 3">
    <name type="scientific">Flaviaesturariibacter flavus</name>
    <dbReference type="NCBI Taxonomy" id="2502780"/>
    <lineage>
        <taxon>Bacteria</taxon>
        <taxon>Pseudomonadati</taxon>
        <taxon>Bacteroidota</taxon>
        <taxon>Chitinophagia</taxon>
        <taxon>Chitinophagales</taxon>
        <taxon>Chitinophagaceae</taxon>
        <taxon>Flaviaestuariibacter</taxon>
    </lineage>
</organism>
<dbReference type="EMBL" id="SJZI01000028">
    <property type="protein sequence ID" value="TCJ15325.1"/>
    <property type="molecule type" value="Genomic_DNA"/>
</dbReference>
<gene>
    <name evidence="2" type="ORF">EPD60_07560</name>
    <name evidence="1" type="ORF">EPD60_07885</name>
</gene>
<protein>
    <submittedName>
        <fullName evidence="2">Uncharacterized protein</fullName>
    </submittedName>
</protein>
<keyword evidence="3" id="KW-1185">Reference proteome</keyword>
<dbReference type="Proteomes" id="UP000295334">
    <property type="component" value="Unassembled WGS sequence"/>
</dbReference>
<evidence type="ECO:0000313" key="2">
    <source>
        <dbReference type="EMBL" id="TCJ16390.1"/>
    </source>
</evidence>
<dbReference type="OrthoDB" id="8239791at2"/>
<comment type="caution">
    <text evidence="2">The sequence shown here is derived from an EMBL/GenBank/DDBJ whole genome shotgun (WGS) entry which is preliminary data.</text>
</comment>
<dbReference type="AlphaFoldDB" id="A0A4R1BGQ9"/>
<name>A0A4R1BGQ9_9BACT</name>
<reference evidence="2 3" key="1">
    <citation type="submission" date="2019-03" db="EMBL/GenBank/DDBJ databases">
        <authorList>
            <person name="Kim M.K.M."/>
        </authorList>
    </citation>
    <scope>NUCLEOTIDE SEQUENCE [LARGE SCALE GENOMIC DNA]</scope>
    <source>
        <strain evidence="2 3">17J68-12</strain>
    </source>
</reference>
<dbReference type="EMBL" id="SJZI01000012">
    <property type="protein sequence ID" value="TCJ16390.1"/>
    <property type="molecule type" value="Genomic_DNA"/>
</dbReference>
<accession>A0A4R1BGQ9</accession>
<evidence type="ECO:0000313" key="3">
    <source>
        <dbReference type="Proteomes" id="UP000295334"/>
    </source>
</evidence>